<keyword evidence="2" id="KW-0813">Transport</keyword>
<dbReference type="PANTHER" id="PTHR45663">
    <property type="entry name" value="GEO12009P1"/>
    <property type="match status" value="1"/>
</dbReference>
<dbReference type="PROSITE" id="PS00194">
    <property type="entry name" value="THIOREDOXIN_1"/>
    <property type="match status" value="1"/>
</dbReference>
<dbReference type="InterPro" id="IPR005746">
    <property type="entry name" value="Thioredoxin"/>
</dbReference>
<gene>
    <name evidence="9" type="ORF">EDD27_3786</name>
</gene>
<keyword evidence="4 7" id="KW-1015">Disulfide bond</keyword>
<dbReference type="PROSITE" id="PS51352">
    <property type="entry name" value="THIOREDOXIN_2"/>
    <property type="match status" value="1"/>
</dbReference>
<accession>A0A438M6F6</accession>
<evidence type="ECO:0000313" key="10">
    <source>
        <dbReference type="Proteomes" id="UP000284824"/>
    </source>
</evidence>
<dbReference type="InterPro" id="IPR013766">
    <property type="entry name" value="Thioredoxin_domain"/>
</dbReference>
<dbReference type="InterPro" id="IPR017937">
    <property type="entry name" value="Thioredoxin_CS"/>
</dbReference>
<keyword evidence="5 7" id="KW-0676">Redox-active center</keyword>
<dbReference type="RefSeq" id="WP_127933542.1">
    <property type="nucleotide sequence ID" value="NZ_SAUN01000001.1"/>
</dbReference>
<dbReference type="GO" id="GO:0005737">
    <property type="term" value="C:cytoplasm"/>
    <property type="evidence" value="ECO:0007669"/>
    <property type="project" value="TreeGrafter"/>
</dbReference>
<protein>
    <recommendedName>
        <fullName evidence="6">Thioredoxin</fullName>
    </recommendedName>
</protein>
<dbReference type="PROSITE" id="PS51354">
    <property type="entry name" value="GLUTAREDOXIN_2"/>
    <property type="match status" value="1"/>
</dbReference>
<evidence type="ECO:0000256" key="5">
    <source>
        <dbReference type="ARBA" id="ARBA00023284"/>
    </source>
</evidence>
<evidence type="ECO:0000256" key="6">
    <source>
        <dbReference type="PIRNR" id="PIRNR000077"/>
    </source>
</evidence>
<evidence type="ECO:0000259" key="8">
    <source>
        <dbReference type="PROSITE" id="PS51352"/>
    </source>
</evidence>
<evidence type="ECO:0000256" key="4">
    <source>
        <dbReference type="ARBA" id="ARBA00023157"/>
    </source>
</evidence>
<evidence type="ECO:0000256" key="2">
    <source>
        <dbReference type="ARBA" id="ARBA00022448"/>
    </source>
</evidence>
<dbReference type="SUPFAM" id="SSF52833">
    <property type="entry name" value="Thioredoxin-like"/>
    <property type="match status" value="1"/>
</dbReference>
<dbReference type="FunFam" id="3.40.30.10:FF:000001">
    <property type="entry name" value="Thioredoxin"/>
    <property type="match status" value="1"/>
</dbReference>
<name>A0A438M6F6_9ACTN</name>
<feature type="domain" description="Thioredoxin" evidence="8">
    <location>
        <begin position="1"/>
        <end position="114"/>
    </location>
</feature>
<dbReference type="InterPro" id="IPR036249">
    <property type="entry name" value="Thioredoxin-like_sf"/>
</dbReference>
<feature type="disulfide bond" description="Redox-active" evidence="7">
    <location>
        <begin position="37"/>
        <end position="40"/>
    </location>
</feature>
<dbReference type="PIRSF" id="PIRSF000077">
    <property type="entry name" value="Thioredoxin"/>
    <property type="match status" value="1"/>
</dbReference>
<dbReference type="CDD" id="cd02947">
    <property type="entry name" value="TRX_family"/>
    <property type="match status" value="1"/>
</dbReference>
<evidence type="ECO:0000256" key="1">
    <source>
        <dbReference type="ARBA" id="ARBA00008987"/>
    </source>
</evidence>
<comment type="caution">
    <text evidence="9">The sequence shown here is derived from an EMBL/GenBank/DDBJ whole genome shotgun (WGS) entry which is preliminary data.</text>
</comment>
<dbReference type="EMBL" id="SAUN01000001">
    <property type="protein sequence ID" value="RVX41284.1"/>
    <property type="molecule type" value="Genomic_DNA"/>
</dbReference>
<evidence type="ECO:0000313" key="9">
    <source>
        <dbReference type="EMBL" id="RVX41284.1"/>
    </source>
</evidence>
<dbReference type="OrthoDB" id="9790390at2"/>
<sequence length="119" mass="12958">MPAHAPGSVDSVTEQTFAERVLQAKRPVLIQFWATWCPPCRMVTPIVESLAAQRSGEVDVVKIDLDEEPELAARHGITAVPAFVVYAGGRSIGSWTGAAPQHVLDHQLTTTLRDGRESR</sequence>
<dbReference type="PANTHER" id="PTHR45663:SF11">
    <property type="entry name" value="GEO12009P1"/>
    <property type="match status" value="1"/>
</dbReference>
<keyword evidence="3" id="KW-0249">Electron transport</keyword>
<dbReference type="GO" id="GO:0015035">
    <property type="term" value="F:protein-disulfide reductase activity"/>
    <property type="evidence" value="ECO:0007669"/>
    <property type="project" value="InterPro"/>
</dbReference>
<comment type="similarity">
    <text evidence="1 6">Belongs to the thioredoxin family.</text>
</comment>
<dbReference type="Pfam" id="PF00085">
    <property type="entry name" value="Thioredoxin"/>
    <property type="match status" value="1"/>
</dbReference>
<keyword evidence="10" id="KW-1185">Reference proteome</keyword>
<reference evidence="9 10" key="1">
    <citation type="submission" date="2019-01" db="EMBL/GenBank/DDBJ databases">
        <title>Sequencing the genomes of 1000 actinobacteria strains.</title>
        <authorList>
            <person name="Klenk H.-P."/>
        </authorList>
    </citation>
    <scope>NUCLEOTIDE SEQUENCE [LARGE SCALE GENOMIC DNA]</scope>
    <source>
        <strain evidence="9 10">DSM 43925</strain>
    </source>
</reference>
<evidence type="ECO:0000256" key="7">
    <source>
        <dbReference type="PIRSR" id="PIRSR000077-4"/>
    </source>
</evidence>
<dbReference type="Proteomes" id="UP000284824">
    <property type="component" value="Unassembled WGS sequence"/>
</dbReference>
<dbReference type="AlphaFoldDB" id="A0A438M6F6"/>
<proteinExistence type="inferred from homology"/>
<dbReference type="Gene3D" id="3.40.30.10">
    <property type="entry name" value="Glutaredoxin"/>
    <property type="match status" value="1"/>
</dbReference>
<evidence type="ECO:0000256" key="3">
    <source>
        <dbReference type="ARBA" id="ARBA00022982"/>
    </source>
</evidence>
<organism evidence="9 10">
    <name type="scientific">Nonomuraea polychroma</name>
    <dbReference type="NCBI Taxonomy" id="46176"/>
    <lineage>
        <taxon>Bacteria</taxon>
        <taxon>Bacillati</taxon>
        <taxon>Actinomycetota</taxon>
        <taxon>Actinomycetes</taxon>
        <taxon>Streptosporangiales</taxon>
        <taxon>Streptosporangiaceae</taxon>
        <taxon>Nonomuraea</taxon>
    </lineage>
</organism>
<dbReference type="PRINTS" id="PR00421">
    <property type="entry name" value="THIOREDOXIN"/>
</dbReference>